<keyword evidence="1" id="KW-0677">Repeat</keyword>
<evidence type="ECO:0000259" key="3">
    <source>
        <dbReference type="PROSITE" id="PS50835"/>
    </source>
</evidence>
<keyword evidence="2" id="KW-0393">Immunoglobulin domain</keyword>
<dbReference type="SUPFAM" id="SSF48726">
    <property type="entry name" value="Immunoglobulin"/>
    <property type="match status" value="2"/>
</dbReference>
<dbReference type="FunFam" id="2.60.40.10:FF:000135">
    <property type="entry name" value="Titin a"/>
    <property type="match status" value="1"/>
</dbReference>
<dbReference type="InterPro" id="IPR013783">
    <property type="entry name" value="Ig-like_fold"/>
</dbReference>
<dbReference type="Pfam" id="PF00041">
    <property type="entry name" value="fn3"/>
    <property type="match status" value="2"/>
</dbReference>
<dbReference type="GO" id="GO:0008307">
    <property type="term" value="F:structural constituent of muscle"/>
    <property type="evidence" value="ECO:0007669"/>
    <property type="project" value="TreeGrafter"/>
</dbReference>
<feature type="domain" description="Ig-like" evidence="3">
    <location>
        <begin position="140"/>
        <end position="233"/>
    </location>
</feature>
<dbReference type="Proteomes" id="UP000472262">
    <property type="component" value="Unassembled WGS sequence"/>
</dbReference>
<dbReference type="AlphaFoldDB" id="A0A672NW48"/>
<reference evidence="5" key="1">
    <citation type="submission" date="2025-08" db="UniProtKB">
        <authorList>
            <consortium name="Ensembl"/>
        </authorList>
    </citation>
    <scope>IDENTIFICATION</scope>
</reference>
<name>A0A672NW48_SINGR</name>
<dbReference type="FunFam" id="2.60.40.10:FF:000986">
    <property type="entry name" value="Titin b"/>
    <property type="match status" value="1"/>
</dbReference>
<protein>
    <submittedName>
        <fullName evidence="5">Uncharacterized protein</fullName>
    </submittedName>
</protein>
<dbReference type="SMART" id="SM00408">
    <property type="entry name" value="IGc2"/>
    <property type="match status" value="2"/>
</dbReference>
<dbReference type="SMART" id="SM00060">
    <property type="entry name" value="FN3"/>
    <property type="match status" value="2"/>
</dbReference>
<feature type="domain" description="Fibronectin type-III" evidence="4">
    <location>
        <begin position="1"/>
        <end position="35"/>
    </location>
</feature>
<feature type="domain" description="Ig-like" evidence="3">
    <location>
        <begin position="319"/>
        <end position="410"/>
    </location>
</feature>
<dbReference type="InterPro" id="IPR013098">
    <property type="entry name" value="Ig_I-set"/>
</dbReference>
<evidence type="ECO:0000259" key="4">
    <source>
        <dbReference type="PROSITE" id="PS50853"/>
    </source>
</evidence>
<dbReference type="GO" id="GO:0031430">
    <property type="term" value="C:M band"/>
    <property type="evidence" value="ECO:0007669"/>
    <property type="project" value="TreeGrafter"/>
</dbReference>
<organism evidence="5 6">
    <name type="scientific">Sinocyclocheilus grahami</name>
    <name type="common">Dianchi golden-line fish</name>
    <name type="synonym">Barbus grahami</name>
    <dbReference type="NCBI Taxonomy" id="75366"/>
    <lineage>
        <taxon>Eukaryota</taxon>
        <taxon>Metazoa</taxon>
        <taxon>Chordata</taxon>
        <taxon>Craniata</taxon>
        <taxon>Vertebrata</taxon>
        <taxon>Euteleostomi</taxon>
        <taxon>Actinopterygii</taxon>
        <taxon>Neopterygii</taxon>
        <taxon>Teleostei</taxon>
        <taxon>Ostariophysi</taxon>
        <taxon>Cypriniformes</taxon>
        <taxon>Cyprinidae</taxon>
        <taxon>Cyprininae</taxon>
        <taxon>Sinocyclocheilus</taxon>
    </lineage>
</organism>
<dbReference type="Ensembl" id="ENSSGRT00000058887.1">
    <property type="protein sequence ID" value="ENSSGRP00000055137.1"/>
    <property type="gene ID" value="ENSSGRG00000028946.1"/>
</dbReference>
<evidence type="ECO:0000313" key="6">
    <source>
        <dbReference type="Proteomes" id="UP000472262"/>
    </source>
</evidence>
<dbReference type="PANTHER" id="PTHR14340">
    <property type="entry name" value="MICROFIBRIL-ASSOCIATED GLYCOPROTEIN 3"/>
    <property type="match status" value="1"/>
</dbReference>
<feature type="domain" description="Fibronectin type-III" evidence="4">
    <location>
        <begin position="55"/>
        <end position="152"/>
    </location>
</feature>
<dbReference type="InterPro" id="IPR036179">
    <property type="entry name" value="Ig-like_dom_sf"/>
</dbReference>
<dbReference type="CDD" id="cd00063">
    <property type="entry name" value="FN3"/>
    <property type="match status" value="3"/>
</dbReference>
<reference evidence="5" key="2">
    <citation type="submission" date="2025-09" db="UniProtKB">
        <authorList>
            <consortium name="Ensembl"/>
        </authorList>
    </citation>
    <scope>IDENTIFICATION</scope>
</reference>
<dbReference type="SUPFAM" id="SSF49265">
    <property type="entry name" value="Fibronectin type III"/>
    <property type="match status" value="2"/>
</dbReference>
<dbReference type="InterPro" id="IPR003599">
    <property type="entry name" value="Ig_sub"/>
</dbReference>
<dbReference type="GO" id="GO:0045214">
    <property type="term" value="P:sarcomere organization"/>
    <property type="evidence" value="ECO:0007669"/>
    <property type="project" value="TreeGrafter"/>
</dbReference>
<dbReference type="GO" id="GO:0048738">
    <property type="term" value="P:cardiac muscle tissue development"/>
    <property type="evidence" value="ECO:0007669"/>
    <property type="project" value="TreeGrafter"/>
</dbReference>
<dbReference type="InParanoid" id="A0A672NW48"/>
<dbReference type="Gene3D" id="2.60.40.10">
    <property type="entry name" value="Immunoglobulins"/>
    <property type="match status" value="5"/>
</dbReference>
<dbReference type="PROSITE" id="PS50853">
    <property type="entry name" value="FN3"/>
    <property type="match status" value="3"/>
</dbReference>
<dbReference type="SMART" id="SM00409">
    <property type="entry name" value="IG"/>
    <property type="match status" value="2"/>
</dbReference>
<dbReference type="InterPro" id="IPR003598">
    <property type="entry name" value="Ig_sub2"/>
</dbReference>
<dbReference type="InterPro" id="IPR036116">
    <property type="entry name" value="FN3_sf"/>
</dbReference>
<keyword evidence="6" id="KW-1185">Reference proteome</keyword>
<dbReference type="InterPro" id="IPR007110">
    <property type="entry name" value="Ig-like_dom"/>
</dbReference>
<dbReference type="Pfam" id="PF07679">
    <property type="entry name" value="I-set"/>
    <property type="match status" value="2"/>
</dbReference>
<dbReference type="PRINTS" id="PR00014">
    <property type="entry name" value="FNTYPEIII"/>
</dbReference>
<dbReference type="PANTHER" id="PTHR14340:SF9">
    <property type="entry name" value="FIBRONECTIN TYPE-III DOMAIN-CONTAINING PROTEIN"/>
    <property type="match status" value="1"/>
</dbReference>
<feature type="domain" description="Fibronectin type-III" evidence="4">
    <location>
        <begin position="242"/>
        <end position="327"/>
    </location>
</feature>
<proteinExistence type="predicted"/>
<evidence type="ECO:0000256" key="1">
    <source>
        <dbReference type="ARBA" id="ARBA00022737"/>
    </source>
</evidence>
<sequence>DLVEGCEYEFRVMAENEIGTGDPSLPSKPILAKDPIGSTFDNYLFTYSLIVKPSPPVLPEAVDKTKDSVSLSWRVPRHDGKGKIFGYLIEYQKPGAIEWIQANESPESCPDTKFVVTNLPEGGEFRFRIMAVNAAGKSEPAYVKEPVKLLLDANMARDHLAMVGTDITLSATFKGMPIPTVSWKKNDGDVPAHCLIEVTASGSKLHIKKCTRADCGNYTITVQNAAGTKSNLFFFFLDKPGPPRNLKISEVTSESAYLTWQKPEDDGGAVISHYVVQKKDVAAENWTVSNPQCHVTGLVEGKTYRFRVKSQNAIGISRPDTIDVKLIEGLVVKAGSTVVLPAVMHGIPAPTAKWQSEGNELKTEGKCKIVTEGNSTVLTISECVRTDSGEYGLTVANPAGSKSVALHVTV</sequence>
<evidence type="ECO:0000313" key="5">
    <source>
        <dbReference type="Ensembl" id="ENSSGRP00000055137.1"/>
    </source>
</evidence>
<dbReference type="InterPro" id="IPR003961">
    <property type="entry name" value="FN3_dom"/>
</dbReference>
<accession>A0A672NW48</accession>
<evidence type="ECO:0000256" key="2">
    <source>
        <dbReference type="ARBA" id="ARBA00023319"/>
    </source>
</evidence>
<dbReference type="OMA" id="QEQRGNK"/>
<dbReference type="PROSITE" id="PS50835">
    <property type="entry name" value="IG_LIKE"/>
    <property type="match status" value="2"/>
</dbReference>
<dbReference type="FunFam" id="2.60.40.10:FF:000031">
    <property type="entry name" value="Myosin-binding protein C, slow type"/>
    <property type="match status" value="1"/>
</dbReference>